<dbReference type="CDD" id="cd00022">
    <property type="entry name" value="BIR"/>
    <property type="match status" value="2"/>
</dbReference>
<dbReference type="GO" id="GO:0008270">
    <property type="term" value="F:zinc ion binding"/>
    <property type="evidence" value="ECO:0007669"/>
    <property type="project" value="UniProtKB-KW"/>
</dbReference>
<keyword evidence="5" id="KW-0862">Zinc</keyword>
<organism evidence="8 9">
    <name type="scientific">Acromyrmex charruanus</name>
    <dbReference type="NCBI Taxonomy" id="2715315"/>
    <lineage>
        <taxon>Eukaryota</taxon>
        <taxon>Metazoa</taxon>
        <taxon>Ecdysozoa</taxon>
        <taxon>Arthropoda</taxon>
        <taxon>Hexapoda</taxon>
        <taxon>Insecta</taxon>
        <taxon>Pterygota</taxon>
        <taxon>Neoptera</taxon>
        <taxon>Endopterygota</taxon>
        <taxon>Hymenoptera</taxon>
        <taxon>Apocrita</taxon>
        <taxon>Aculeata</taxon>
        <taxon>Formicoidea</taxon>
        <taxon>Formicidae</taxon>
        <taxon>Myrmicinae</taxon>
        <taxon>Acromyrmex</taxon>
    </lineage>
</organism>
<feature type="domain" description="RING-type" evidence="7">
    <location>
        <begin position="306"/>
        <end position="341"/>
    </location>
</feature>
<dbReference type="SUPFAM" id="SSF57924">
    <property type="entry name" value="Inhibitor of apoptosis (IAP) repeat"/>
    <property type="match status" value="2"/>
</dbReference>
<dbReference type="Proteomes" id="UP000669903">
    <property type="component" value="Unassembled WGS sequence"/>
</dbReference>
<proteinExistence type="inferred from homology"/>
<dbReference type="FunFam" id="1.10.1170.10:FF:000002">
    <property type="entry name" value="Baculoviral IAP repeat containing 7"/>
    <property type="match status" value="1"/>
</dbReference>
<dbReference type="Gene3D" id="3.30.40.10">
    <property type="entry name" value="Zinc/RING finger domain, C3HC4 (zinc finger)"/>
    <property type="match status" value="1"/>
</dbReference>
<dbReference type="GO" id="GO:0031398">
    <property type="term" value="P:positive regulation of protein ubiquitination"/>
    <property type="evidence" value="ECO:0007669"/>
    <property type="project" value="TreeGrafter"/>
</dbReference>
<keyword evidence="9" id="KW-1185">Reference proteome</keyword>
<dbReference type="EMBL" id="JAANIC010005802">
    <property type="protein sequence ID" value="KAG5330632.1"/>
    <property type="molecule type" value="Genomic_DNA"/>
</dbReference>
<dbReference type="FunFam" id="1.10.1170.10:FF:000003">
    <property type="entry name" value="E3 ubiquitin-protein ligase XIAP"/>
    <property type="match status" value="1"/>
</dbReference>
<name>A0A836FC72_9HYME</name>
<evidence type="ECO:0000256" key="5">
    <source>
        <dbReference type="ARBA" id="ARBA00022833"/>
    </source>
</evidence>
<keyword evidence="2" id="KW-0053">Apoptosis</keyword>
<sequence>MTKYIEHYRFPLNDYQFEAARLKSFHIWPHSWKKSEEFAAAGFFYTGESDIVKCFECGEELWKWKVEDDPMVDHQRWFGKCRFIRKIPCGNVPISTDPSAISTFVPEGVDECGIYVRTNMPKSSSNHGDQENFRLEELASKPKHSEYVNYAARLVSYDKWPKAMSQTKEELATAGFYYSGSGDETLCYYCGGGLMDWDPYDDPWVEHAKWFNQCPYLLVTKGLEFVNNIKKPYIETETGASSVNELDQRVEKDDSESIASGNIQNSLSSEETNIAETSTISGEANPEKQSVQIQVDKPRNKDATLCKICFNRELRIAFIPCGHLLTCAECASNMKICGICRKDIEIAVQVYL</sequence>
<comment type="caution">
    <text evidence="8">The sequence shown here is derived from an EMBL/GenBank/DDBJ whole genome shotgun (WGS) entry which is preliminary data.</text>
</comment>
<dbReference type="InterPro" id="IPR001841">
    <property type="entry name" value="Znf_RING"/>
</dbReference>
<dbReference type="Pfam" id="PF13920">
    <property type="entry name" value="zf-C3HC4_3"/>
    <property type="match status" value="1"/>
</dbReference>
<dbReference type="GO" id="GO:0051726">
    <property type="term" value="P:regulation of cell cycle"/>
    <property type="evidence" value="ECO:0007669"/>
    <property type="project" value="TreeGrafter"/>
</dbReference>
<evidence type="ECO:0000256" key="6">
    <source>
        <dbReference type="PROSITE-ProRule" id="PRU00175"/>
    </source>
</evidence>
<protein>
    <submittedName>
        <fullName evidence="8">DIAP1 inhibitor</fullName>
    </submittedName>
</protein>
<dbReference type="PANTHER" id="PTHR10044:SF139">
    <property type="entry name" value="DEATH-ASSOCIATED INHIBITOR OF APOPTOSIS 2"/>
    <property type="match status" value="1"/>
</dbReference>
<dbReference type="InterPro" id="IPR050784">
    <property type="entry name" value="IAP"/>
</dbReference>
<evidence type="ECO:0000313" key="8">
    <source>
        <dbReference type="EMBL" id="KAG5330632.1"/>
    </source>
</evidence>
<dbReference type="PROSITE" id="PS50089">
    <property type="entry name" value="ZF_RING_2"/>
    <property type="match status" value="1"/>
</dbReference>
<keyword evidence="4 6" id="KW-0863">Zinc-finger</keyword>
<accession>A0A836FC72</accession>
<evidence type="ECO:0000256" key="1">
    <source>
        <dbReference type="ARBA" id="ARBA00006672"/>
    </source>
</evidence>
<feature type="non-terminal residue" evidence="8">
    <location>
        <position position="1"/>
    </location>
</feature>
<dbReference type="PROSITE" id="PS50143">
    <property type="entry name" value="BIR_REPEAT_2"/>
    <property type="match status" value="2"/>
</dbReference>
<dbReference type="Pfam" id="PF00653">
    <property type="entry name" value="BIR"/>
    <property type="match status" value="2"/>
</dbReference>
<evidence type="ECO:0000313" key="9">
    <source>
        <dbReference type="Proteomes" id="UP000669903"/>
    </source>
</evidence>
<dbReference type="PANTHER" id="PTHR10044">
    <property type="entry name" value="INHIBITOR OF APOPTOSIS"/>
    <property type="match status" value="1"/>
</dbReference>
<dbReference type="GO" id="GO:0005737">
    <property type="term" value="C:cytoplasm"/>
    <property type="evidence" value="ECO:0007669"/>
    <property type="project" value="TreeGrafter"/>
</dbReference>
<feature type="non-terminal residue" evidence="8">
    <location>
        <position position="352"/>
    </location>
</feature>
<reference evidence="8" key="1">
    <citation type="submission" date="2020-03" db="EMBL/GenBank/DDBJ databases">
        <title>Relaxed selection underlies rapid genomic changes in the transitions from sociality to social parasitism in ants.</title>
        <authorList>
            <person name="Bi X."/>
        </authorList>
    </citation>
    <scope>NUCLEOTIDE SEQUENCE</scope>
    <source>
        <strain evidence="8">BGI-DK2014a</strain>
        <tissue evidence="8">Whole body</tissue>
    </source>
</reference>
<keyword evidence="3" id="KW-0479">Metal-binding</keyword>
<dbReference type="AlphaFoldDB" id="A0A836FC72"/>
<evidence type="ECO:0000256" key="3">
    <source>
        <dbReference type="ARBA" id="ARBA00022723"/>
    </source>
</evidence>
<dbReference type="GO" id="GO:0061630">
    <property type="term" value="F:ubiquitin protein ligase activity"/>
    <property type="evidence" value="ECO:0007669"/>
    <property type="project" value="TreeGrafter"/>
</dbReference>
<comment type="similarity">
    <text evidence="1">Belongs to the IAP family.</text>
</comment>
<dbReference type="GO" id="GO:0006915">
    <property type="term" value="P:apoptotic process"/>
    <property type="evidence" value="ECO:0007669"/>
    <property type="project" value="UniProtKB-KW"/>
</dbReference>
<evidence type="ECO:0000256" key="2">
    <source>
        <dbReference type="ARBA" id="ARBA00022703"/>
    </source>
</evidence>
<evidence type="ECO:0000259" key="7">
    <source>
        <dbReference type="PROSITE" id="PS50089"/>
    </source>
</evidence>
<dbReference type="GO" id="GO:0043066">
    <property type="term" value="P:negative regulation of apoptotic process"/>
    <property type="evidence" value="ECO:0007669"/>
    <property type="project" value="TreeGrafter"/>
</dbReference>
<dbReference type="InterPro" id="IPR001370">
    <property type="entry name" value="BIR_rpt"/>
</dbReference>
<dbReference type="GO" id="GO:0043027">
    <property type="term" value="F:cysteine-type endopeptidase inhibitor activity involved in apoptotic process"/>
    <property type="evidence" value="ECO:0007669"/>
    <property type="project" value="TreeGrafter"/>
</dbReference>
<dbReference type="Gene3D" id="1.10.1170.10">
    <property type="entry name" value="Inhibitor Of Apoptosis Protein (2mihbC-IAP-1), Chain A"/>
    <property type="match status" value="2"/>
</dbReference>
<dbReference type="GO" id="GO:0005634">
    <property type="term" value="C:nucleus"/>
    <property type="evidence" value="ECO:0007669"/>
    <property type="project" value="TreeGrafter"/>
</dbReference>
<gene>
    <name evidence="8" type="primary">Diap1_0</name>
    <name evidence="8" type="ORF">G6Z76_0005458</name>
</gene>
<dbReference type="InterPro" id="IPR013083">
    <property type="entry name" value="Znf_RING/FYVE/PHD"/>
</dbReference>
<dbReference type="SMART" id="SM00238">
    <property type="entry name" value="BIR"/>
    <property type="match status" value="2"/>
</dbReference>
<evidence type="ECO:0000256" key="4">
    <source>
        <dbReference type="ARBA" id="ARBA00022771"/>
    </source>
</evidence>